<feature type="compositionally biased region" description="Basic and acidic residues" evidence="1">
    <location>
        <begin position="252"/>
        <end position="267"/>
    </location>
</feature>
<reference evidence="2 5" key="2">
    <citation type="submission" date="2022-05" db="EMBL/GenBank/DDBJ databases">
        <title>Genome Sequencing of Bee-Associated Microbes.</title>
        <authorList>
            <person name="Dunlap C."/>
        </authorList>
    </citation>
    <scope>NUCLEOTIDE SEQUENCE [LARGE SCALE GENOMIC DNA]</scope>
    <source>
        <strain evidence="2 5">NRRL B-23120</strain>
    </source>
</reference>
<name>A0A410WSN5_9BACL</name>
<feature type="compositionally biased region" description="Polar residues" evidence="1">
    <location>
        <begin position="327"/>
        <end position="337"/>
    </location>
</feature>
<organism evidence="3 4">
    <name type="scientific">Paenibacillus chitinolyticus</name>
    <dbReference type="NCBI Taxonomy" id="79263"/>
    <lineage>
        <taxon>Bacteria</taxon>
        <taxon>Bacillati</taxon>
        <taxon>Bacillota</taxon>
        <taxon>Bacilli</taxon>
        <taxon>Bacillales</taxon>
        <taxon>Paenibacillaceae</taxon>
        <taxon>Paenibacillus</taxon>
    </lineage>
</organism>
<dbReference type="Proteomes" id="UP001527202">
    <property type="component" value="Unassembled WGS sequence"/>
</dbReference>
<evidence type="ECO:0000313" key="2">
    <source>
        <dbReference type="EMBL" id="MCY9595751.1"/>
    </source>
</evidence>
<dbReference type="OrthoDB" id="9795163at2"/>
<feature type="compositionally biased region" description="Basic and acidic residues" evidence="1">
    <location>
        <begin position="279"/>
        <end position="291"/>
    </location>
</feature>
<reference evidence="3 4" key="1">
    <citation type="submission" date="2018-01" db="EMBL/GenBank/DDBJ databases">
        <title>The whole genome sequencing and assembly of Paenibacillus chitinolyticus KCCM 41400 strain.</title>
        <authorList>
            <person name="Kim J.-Y."/>
            <person name="Park M.-K."/>
            <person name="Lee Y.-J."/>
            <person name="Yi H."/>
            <person name="Bahn Y.-S."/>
            <person name="Kim J.F."/>
            <person name="Lee D.-W."/>
        </authorList>
    </citation>
    <scope>NUCLEOTIDE SEQUENCE [LARGE SCALE GENOMIC DNA]</scope>
    <source>
        <strain evidence="3 4">KCCM 41400</strain>
    </source>
</reference>
<feature type="region of interest" description="Disordered" evidence="1">
    <location>
        <begin position="239"/>
        <end position="369"/>
    </location>
</feature>
<dbReference type="RefSeq" id="WP_042229282.1">
    <property type="nucleotide sequence ID" value="NZ_CP026520.1"/>
</dbReference>
<evidence type="ECO:0000313" key="3">
    <source>
        <dbReference type="EMBL" id="QAV17506.1"/>
    </source>
</evidence>
<dbReference type="EMBL" id="JAMDMJ010000008">
    <property type="protein sequence ID" value="MCY9595751.1"/>
    <property type="molecule type" value="Genomic_DNA"/>
</dbReference>
<keyword evidence="5" id="KW-1185">Reference proteome</keyword>
<dbReference type="InterPro" id="IPR018679">
    <property type="entry name" value="DUF2161"/>
</dbReference>
<dbReference type="Proteomes" id="UP000288943">
    <property type="component" value="Chromosome"/>
</dbReference>
<evidence type="ECO:0000313" key="4">
    <source>
        <dbReference type="Proteomes" id="UP000288943"/>
    </source>
</evidence>
<feature type="compositionally biased region" description="Basic residues" evidence="1">
    <location>
        <begin position="355"/>
        <end position="369"/>
    </location>
</feature>
<gene>
    <name evidence="2" type="ORF">M5X16_08195</name>
    <name evidence="3" type="ORF">PC41400_07440</name>
</gene>
<dbReference type="EMBL" id="CP026520">
    <property type="protein sequence ID" value="QAV17506.1"/>
    <property type="molecule type" value="Genomic_DNA"/>
</dbReference>
<protein>
    <submittedName>
        <fullName evidence="2">DUF2161 family putative PD-(D/E)XK-type phosphodiesterase</fullName>
    </submittedName>
</protein>
<dbReference type="Pfam" id="PF09929">
    <property type="entry name" value="DUF2161"/>
    <property type="match status" value="1"/>
</dbReference>
<dbReference type="KEGG" id="pchi:PC41400_07440"/>
<evidence type="ECO:0000256" key="1">
    <source>
        <dbReference type="SAM" id="MobiDB-lite"/>
    </source>
</evidence>
<sequence>MAIRSETELYGPVKAYWEKLGYDVRGEVRHCDLVAVLEGEPPVVVELKRSLTVPLLLQGLRRQDVTHRVYIAIELPAKGRVPHRMTWADIRKLCGRLGLGLITVQFYKTRKPAVEVVCEPPGFGDTAPARKTRKRAAERVLGEFRERSADYNVGGSRGLKLVTAYREKALHCALLIREQGPLSPRRLRELTGNAKTPALLQRNVYGWFVRVRRGLYGLTRPGEEALDTFAHVAARFMPREPDASPDAGLTESGEHSRPEAGAADERGGAAGAGPTTRVRLPEPPETVHPRPEAGVAAMAELPGASEPADVRDAQDVSEPADSPDLRNASSQRDITAQTDKRDKPDASGLQQTPSTRKRKSAKAKKGGST</sequence>
<accession>A0A410WSN5</accession>
<dbReference type="AlphaFoldDB" id="A0A410WSN5"/>
<proteinExistence type="predicted"/>
<dbReference type="GeneID" id="95374648"/>
<evidence type="ECO:0000313" key="5">
    <source>
        <dbReference type="Proteomes" id="UP001527202"/>
    </source>
</evidence>